<feature type="transmembrane region" description="Helical" evidence="8">
    <location>
        <begin position="241"/>
        <end position="267"/>
    </location>
</feature>
<proteinExistence type="inferred from homology"/>
<sequence>MNSGRASNSEDGGETPILRAGKKAWAALGIIAVLVLAWLAASRLASVVVPVVLALFVAAALVPVVDVLCRLRLPRPLAALTALVAALALVAGVVALVVPSFLAQLPELGSALGRATERLDAMLARLPFVGANVDVRAIARQAATRFFGGGSLPAALGMVVTALASTVLLLVVVLFYLAEGRWLASALVGWLPASRQGEVWALAVQLWQLIGRYFRALLVVALFDAVLIGVGLFLLDVPLALPLAVLVYFGAFLPYIGATVSGGIAVLVALTERGVITALIALGVVLAVQQLEGNVIQPLVMGKLIRLPAFVVLVAIAVGAALLGVLGAFLAVPVTACVERVLEHVRARESSWQ</sequence>
<evidence type="ECO:0000313" key="11">
    <source>
        <dbReference type="Proteomes" id="UP000253495"/>
    </source>
</evidence>
<dbReference type="EMBL" id="QPJC01000004">
    <property type="protein sequence ID" value="RCW44594.1"/>
    <property type="molecule type" value="Genomic_DNA"/>
</dbReference>
<evidence type="ECO:0000256" key="5">
    <source>
        <dbReference type="ARBA" id="ARBA00022692"/>
    </source>
</evidence>
<keyword evidence="4" id="KW-1003">Cell membrane</keyword>
<evidence type="ECO:0000256" key="4">
    <source>
        <dbReference type="ARBA" id="ARBA00022475"/>
    </source>
</evidence>
<dbReference type="PANTHER" id="PTHR21716:SF53">
    <property type="entry name" value="PERMEASE PERM-RELATED"/>
    <property type="match status" value="1"/>
</dbReference>
<comment type="subcellular location">
    <subcellularLocation>
        <location evidence="1">Cell membrane</location>
        <topology evidence="1">Multi-pass membrane protein</topology>
    </subcellularLocation>
</comment>
<evidence type="ECO:0000313" key="10">
    <source>
        <dbReference type="EMBL" id="RCW44594.1"/>
    </source>
</evidence>
<keyword evidence="3" id="KW-0813">Transport</keyword>
<dbReference type="AlphaFoldDB" id="A0A368VYE0"/>
<dbReference type="PROSITE" id="PS50031">
    <property type="entry name" value="EH"/>
    <property type="match status" value="1"/>
</dbReference>
<organism evidence="10 11">
    <name type="scientific">Halopolyspora algeriensis</name>
    <dbReference type="NCBI Taxonomy" id="1500506"/>
    <lineage>
        <taxon>Bacteria</taxon>
        <taxon>Bacillati</taxon>
        <taxon>Actinomycetota</taxon>
        <taxon>Actinomycetes</taxon>
        <taxon>Actinomycetes incertae sedis</taxon>
        <taxon>Halopolyspora</taxon>
    </lineage>
</organism>
<dbReference type="PANTHER" id="PTHR21716">
    <property type="entry name" value="TRANSMEMBRANE PROTEIN"/>
    <property type="match status" value="1"/>
</dbReference>
<feature type="transmembrane region" description="Helical" evidence="8">
    <location>
        <begin position="311"/>
        <end position="338"/>
    </location>
</feature>
<evidence type="ECO:0000256" key="1">
    <source>
        <dbReference type="ARBA" id="ARBA00004651"/>
    </source>
</evidence>
<keyword evidence="11" id="KW-1185">Reference proteome</keyword>
<name>A0A368VYE0_9ACTN</name>
<evidence type="ECO:0000259" key="9">
    <source>
        <dbReference type="PROSITE" id="PS50031"/>
    </source>
</evidence>
<protein>
    <submittedName>
        <fullName evidence="10">Putative PurR-regulated permease PerM</fullName>
    </submittedName>
</protein>
<feature type="transmembrane region" description="Helical" evidence="8">
    <location>
        <begin position="154"/>
        <end position="177"/>
    </location>
</feature>
<dbReference type="RefSeq" id="WP_114452686.1">
    <property type="nucleotide sequence ID" value="NZ_QPJC01000004.1"/>
</dbReference>
<feature type="transmembrane region" description="Helical" evidence="8">
    <location>
        <begin position="274"/>
        <end position="291"/>
    </location>
</feature>
<dbReference type="InterPro" id="IPR002549">
    <property type="entry name" value="AI-2E-like"/>
</dbReference>
<feature type="transmembrane region" description="Helical" evidence="8">
    <location>
        <begin position="77"/>
        <end position="102"/>
    </location>
</feature>
<gene>
    <name evidence="10" type="ORF">DFQ14_104183</name>
</gene>
<reference evidence="10 11" key="1">
    <citation type="submission" date="2018-07" db="EMBL/GenBank/DDBJ databases">
        <title>Genomic Encyclopedia of Type Strains, Phase III (KMG-III): the genomes of soil and plant-associated and newly described type strains.</title>
        <authorList>
            <person name="Whitman W."/>
        </authorList>
    </citation>
    <scope>NUCLEOTIDE SEQUENCE [LARGE SCALE GENOMIC DNA]</scope>
    <source>
        <strain evidence="10 11">CECT 8575</strain>
    </source>
</reference>
<feature type="transmembrane region" description="Helical" evidence="8">
    <location>
        <begin position="216"/>
        <end position="235"/>
    </location>
</feature>
<feature type="domain" description="EH" evidence="9">
    <location>
        <begin position="191"/>
        <end position="242"/>
    </location>
</feature>
<keyword evidence="7 8" id="KW-0472">Membrane</keyword>
<accession>A0A368VYE0</accession>
<dbReference type="Pfam" id="PF01594">
    <property type="entry name" value="AI-2E_transport"/>
    <property type="match status" value="1"/>
</dbReference>
<comment type="similarity">
    <text evidence="2">Belongs to the autoinducer-2 exporter (AI-2E) (TC 2.A.86) family.</text>
</comment>
<dbReference type="InterPro" id="IPR000261">
    <property type="entry name" value="EH_dom"/>
</dbReference>
<evidence type="ECO:0000256" key="8">
    <source>
        <dbReference type="SAM" id="Phobius"/>
    </source>
</evidence>
<keyword evidence="6 8" id="KW-1133">Transmembrane helix</keyword>
<dbReference type="OrthoDB" id="9784366at2"/>
<evidence type="ECO:0000256" key="3">
    <source>
        <dbReference type="ARBA" id="ARBA00022448"/>
    </source>
</evidence>
<evidence type="ECO:0000256" key="2">
    <source>
        <dbReference type="ARBA" id="ARBA00009773"/>
    </source>
</evidence>
<comment type="caution">
    <text evidence="10">The sequence shown here is derived from an EMBL/GenBank/DDBJ whole genome shotgun (WGS) entry which is preliminary data.</text>
</comment>
<evidence type="ECO:0000256" key="7">
    <source>
        <dbReference type="ARBA" id="ARBA00023136"/>
    </source>
</evidence>
<keyword evidence="5 8" id="KW-0812">Transmembrane</keyword>
<dbReference type="GO" id="GO:0005886">
    <property type="term" value="C:plasma membrane"/>
    <property type="evidence" value="ECO:0007669"/>
    <property type="project" value="UniProtKB-SubCell"/>
</dbReference>
<evidence type="ECO:0000256" key="6">
    <source>
        <dbReference type="ARBA" id="ARBA00022989"/>
    </source>
</evidence>
<dbReference type="GO" id="GO:0055085">
    <property type="term" value="P:transmembrane transport"/>
    <property type="evidence" value="ECO:0007669"/>
    <property type="project" value="TreeGrafter"/>
</dbReference>
<dbReference type="Proteomes" id="UP000253495">
    <property type="component" value="Unassembled WGS sequence"/>
</dbReference>
<feature type="transmembrane region" description="Helical" evidence="8">
    <location>
        <begin position="47"/>
        <end position="65"/>
    </location>
</feature>
<feature type="transmembrane region" description="Helical" evidence="8">
    <location>
        <begin position="24"/>
        <end position="41"/>
    </location>
</feature>